<dbReference type="Proteomes" id="UP000256869">
    <property type="component" value="Unassembled WGS sequence"/>
</dbReference>
<dbReference type="OrthoDB" id="1907158at2"/>
<dbReference type="EMBL" id="QRDY01000001">
    <property type="protein sequence ID" value="RED66378.1"/>
    <property type="molecule type" value="Genomic_DNA"/>
</dbReference>
<sequence>MKKTLILFVAICLVLSGVVFVYFQSNGPKIVQDSVTLSKSVDGKGKPVDPVTSFTTKDKSIYVSAKFKTFFRKSATVKWYKEETTAENRIKVDDGIKISKAHYAYSKLELPEGLTAGKYAVSIYYADSDVSERTLYFEIK</sequence>
<comment type="caution">
    <text evidence="1">The sequence shown here is derived from an EMBL/GenBank/DDBJ whole genome shotgun (WGS) entry which is preliminary data.</text>
</comment>
<dbReference type="AlphaFoldDB" id="A0A3D9IX40"/>
<evidence type="ECO:0008006" key="3">
    <source>
        <dbReference type="Google" id="ProtNLM"/>
    </source>
</evidence>
<evidence type="ECO:0000313" key="2">
    <source>
        <dbReference type="Proteomes" id="UP000256869"/>
    </source>
</evidence>
<evidence type="ECO:0000313" key="1">
    <source>
        <dbReference type="EMBL" id="RED66378.1"/>
    </source>
</evidence>
<dbReference type="RefSeq" id="WP_115991291.1">
    <property type="nucleotide sequence ID" value="NZ_QRDY01000001.1"/>
</dbReference>
<keyword evidence="2" id="KW-1185">Reference proteome</keyword>
<reference evidence="1 2" key="1">
    <citation type="submission" date="2018-07" db="EMBL/GenBank/DDBJ databases">
        <title>Genomic Encyclopedia of Type Strains, Phase III (KMG-III): the genomes of soil and plant-associated and newly described type strains.</title>
        <authorList>
            <person name="Whitman W."/>
        </authorList>
    </citation>
    <scope>NUCLEOTIDE SEQUENCE [LARGE SCALE GENOMIC DNA]</scope>
    <source>
        <strain evidence="1 2">CECT 8236</strain>
    </source>
</reference>
<protein>
    <recommendedName>
        <fullName evidence="3">Ig-like domain-containing protein</fullName>
    </recommendedName>
</protein>
<organism evidence="1 2">
    <name type="scientific">Cohnella lupini</name>
    <dbReference type="NCBI Taxonomy" id="1294267"/>
    <lineage>
        <taxon>Bacteria</taxon>
        <taxon>Bacillati</taxon>
        <taxon>Bacillota</taxon>
        <taxon>Bacilli</taxon>
        <taxon>Bacillales</taxon>
        <taxon>Paenibacillaceae</taxon>
        <taxon>Cohnella</taxon>
    </lineage>
</organism>
<name>A0A3D9IX40_9BACL</name>
<proteinExistence type="predicted"/>
<accession>A0A3D9IX40</accession>
<gene>
    <name evidence="1" type="ORF">DFP95_101877</name>
</gene>